<dbReference type="InterPro" id="IPR027417">
    <property type="entry name" value="P-loop_NTPase"/>
</dbReference>
<keyword evidence="2 13" id="KW-0639">Primosome</keyword>
<evidence type="ECO:0000313" key="16">
    <source>
        <dbReference type="Proteomes" id="UP000317243"/>
    </source>
</evidence>
<dbReference type="InterPro" id="IPR007692">
    <property type="entry name" value="DNA_helicase_DnaB"/>
</dbReference>
<evidence type="ECO:0000256" key="6">
    <source>
        <dbReference type="ARBA" id="ARBA00022806"/>
    </source>
</evidence>
<dbReference type="OrthoDB" id="9773982at2"/>
<keyword evidence="9" id="KW-0413">Isomerase</keyword>
<evidence type="ECO:0000256" key="3">
    <source>
        <dbReference type="ARBA" id="ARBA00022705"/>
    </source>
</evidence>
<evidence type="ECO:0000256" key="13">
    <source>
        <dbReference type="RuleBase" id="RU362085"/>
    </source>
</evidence>
<dbReference type="InterPro" id="IPR007693">
    <property type="entry name" value="DNA_helicase_DnaB-like_N"/>
</dbReference>
<dbReference type="GO" id="GO:0005829">
    <property type="term" value="C:cytosol"/>
    <property type="evidence" value="ECO:0007669"/>
    <property type="project" value="TreeGrafter"/>
</dbReference>
<dbReference type="GO" id="GO:0003677">
    <property type="term" value="F:DNA binding"/>
    <property type="evidence" value="ECO:0007669"/>
    <property type="project" value="UniProtKB-UniRule"/>
</dbReference>
<dbReference type="GO" id="GO:0005524">
    <property type="term" value="F:ATP binding"/>
    <property type="evidence" value="ECO:0007669"/>
    <property type="project" value="UniProtKB-UniRule"/>
</dbReference>
<dbReference type="PANTHER" id="PTHR30153">
    <property type="entry name" value="REPLICATIVE DNA HELICASE DNAB"/>
    <property type="match status" value="1"/>
</dbReference>
<evidence type="ECO:0000256" key="7">
    <source>
        <dbReference type="ARBA" id="ARBA00022840"/>
    </source>
</evidence>
<dbReference type="GO" id="GO:1990077">
    <property type="term" value="C:primosome complex"/>
    <property type="evidence" value="ECO:0007669"/>
    <property type="project" value="UniProtKB-UniRule"/>
</dbReference>
<dbReference type="InterPro" id="IPR007694">
    <property type="entry name" value="DNA_helicase_DnaB-like_C"/>
</dbReference>
<evidence type="ECO:0000256" key="12">
    <source>
        <dbReference type="NCBIfam" id="TIGR00665"/>
    </source>
</evidence>
<comment type="function">
    <text evidence="10 13">The main replicative DNA helicase, it participates in initiation and elongation during chromosome replication. Travels ahead of the DNA replisome, separating dsDNA into templates for DNA synthesis. A processive ATP-dependent 5'-3' DNA helicase it has DNA-dependent ATPase activity.</text>
</comment>
<keyword evidence="16" id="KW-1185">Reference proteome</keyword>
<evidence type="ECO:0000256" key="11">
    <source>
        <dbReference type="ARBA" id="ARBA00048954"/>
    </source>
</evidence>
<evidence type="ECO:0000256" key="1">
    <source>
        <dbReference type="ARBA" id="ARBA00008428"/>
    </source>
</evidence>
<sequence length="459" mass="51884">MAKSKSENGSSLDLLGKVPPQDLEAERSVLGSLLFSSEAFDEVIQHIQSHCFYADAHRRIFKCIHDMYEKGVRAIDVVTLAHELQKRGDFEEIGGAAYLNDVMGSVPHAAHAEYYAKIVHNTWLQRSLIDACTDSLREAYHDSGDIEDILTRAEKRVFEIAEQQENIDKIAIDDILDATFQRIFERMDQEGNVSGLHTGFNGLDDYTSGFQPSELIVLAARPSMGKTALVCNFAMAVSHANKGVLLFSLEQSKIELAERLLCIKAKLSGHKLRQGELDEFEQSMLMEAADEMRKFHIFIDDTAGRTMSQIAAIARRLKRRSQLDIVIIDYLQLIETEDKNMPREQQISSITRRLKFLAKDLDIPVIALAQLNRGVEQREDKRPRLSDLRESGAIEQDADIVMFLHRPEAYDPEDRPGEADLIIAKNRHGPIGTVELTWLREMLKFGDKSPMGLPEGMDF</sequence>
<organism evidence="15 16">
    <name type="scientific">Thalassoglobus neptunius</name>
    <dbReference type="NCBI Taxonomy" id="1938619"/>
    <lineage>
        <taxon>Bacteria</taxon>
        <taxon>Pseudomonadati</taxon>
        <taxon>Planctomycetota</taxon>
        <taxon>Planctomycetia</taxon>
        <taxon>Planctomycetales</taxon>
        <taxon>Planctomycetaceae</taxon>
        <taxon>Thalassoglobus</taxon>
    </lineage>
</organism>
<dbReference type="Proteomes" id="UP000317243">
    <property type="component" value="Unassembled WGS sequence"/>
</dbReference>
<keyword evidence="8 13" id="KW-0238">DNA-binding</keyword>
<reference evidence="15 16" key="1">
    <citation type="submission" date="2019-02" db="EMBL/GenBank/DDBJ databases">
        <title>Deep-cultivation of Planctomycetes and their phenomic and genomic characterization uncovers novel biology.</title>
        <authorList>
            <person name="Wiegand S."/>
            <person name="Jogler M."/>
            <person name="Boedeker C."/>
            <person name="Pinto D."/>
            <person name="Vollmers J."/>
            <person name="Rivas-Marin E."/>
            <person name="Kohn T."/>
            <person name="Peeters S.H."/>
            <person name="Heuer A."/>
            <person name="Rast P."/>
            <person name="Oberbeckmann S."/>
            <person name="Bunk B."/>
            <person name="Jeske O."/>
            <person name="Meyerdierks A."/>
            <person name="Storesund J.E."/>
            <person name="Kallscheuer N."/>
            <person name="Luecker S."/>
            <person name="Lage O.M."/>
            <person name="Pohl T."/>
            <person name="Merkel B.J."/>
            <person name="Hornburger P."/>
            <person name="Mueller R.-W."/>
            <person name="Bruemmer F."/>
            <person name="Labrenz M."/>
            <person name="Spormann A.M."/>
            <person name="Op Den Camp H."/>
            <person name="Overmann J."/>
            <person name="Amann R."/>
            <person name="Jetten M.S.M."/>
            <person name="Mascher T."/>
            <person name="Medema M.H."/>
            <person name="Devos D.P."/>
            <person name="Kaster A.-K."/>
            <person name="Ovreas L."/>
            <person name="Rohde M."/>
            <person name="Galperin M.Y."/>
            <person name="Jogler C."/>
        </authorList>
    </citation>
    <scope>NUCLEOTIDE SEQUENCE [LARGE SCALE GENOMIC DNA]</scope>
    <source>
        <strain evidence="15 16">KOR42</strain>
    </source>
</reference>
<dbReference type="GO" id="GO:0006269">
    <property type="term" value="P:DNA replication, synthesis of primer"/>
    <property type="evidence" value="ECO:0007669"/>
    <property type="project" value="UniProtKB-UniRule"/>
</dbReference>
<comment type="similarity">
    <text evidence="1 13">Belongs to the helicase family. DnaB subfamily.</text>
</comment>
<evidence type="ECO:0000256" key="4">
    <source>
        <dbReference type="ARBA" id="ARBA00022741"/>
    </source>
</evidence>
<dbReference type="Pfam" id="PF03796">
    <property type="entry name" value="DnaB_C"/>
    <property type="match status" value="1"/>
</dbReference>
<dbReference type="GO" id="GO:0043139">
    <property type="term" value="F:5'-3' DNA helicase activity"/>
    <property type="evidence" value="ECO:0007669"/>
    <property type="project" value="UniProtKB-EC"/>
</dbReference>
<accession>A0A5C5WYL8</accession>
<dbReference type="SUPFAM" id="SSF48024">
    <property type="entry name" value="N-terminal domain of DnaB helicase"/>
    <property type="match status" value="1"/>
</dbReference>
<evidence type="ECO:0000256" key="10">
    <source>
        <dbReference type="ARBA" id="ARBA00044932"/>
    </source>
</evidence>
<protein>
    <recommendedName>
        <fullName evidence="12 13">Replicative DNA helicase</fullName>
        <ecNumber evidence="12 13">5.6.2.3</ecNumber>
    </recommendedName>
</protein>
<dbReference type="SUPFAM" id="SSF52540">
    <property type="entry name" value="P-loop containing nucleoside triphosphate hydrolases"/>
    <property type="match status" value="1"/>
</dbReference>
<dbReference type="AlphaFoldDB" id="A0A5C5WYL8"/>
<keyword evidence="4 13" id="KW-0547">Nucleotide-binding</keyword>
<evidence type="ECO:0000313" key="15">
    <source>
        <dbReference type="EMBL" id="TWT55786.1"/>
    </source>
</evidence>
<feature type="domain" description="SF4 helicase" evidence="14">
    <location>
        <begin position="189"/>
        <end position="452"/>
    </location>
</feature>
<keyword evidence="5 13" id="KW-0378">Hydrolase</keyword>
<proteinExistence type="inferred from homology"/>
<dbReference type="RefSeq" id="WP_146510128.1">
    <property type="nucleotide sequence ID" value="NZ_SIHI01000002.1"/>
</dbReference>
<dbReference type="InterPro" id="IPR036185">
    <property type="entry name" value="DNA_heli_DnaB-like_N_sf"/>
</dbReference>
<dbReference type="PANTHER" id="PTHR30153:SF2">
    <property type="entry name" value="REPLICATIVE DNA HELICASE"/>
    <property type="match status" value="1"/>
</dbReference>
<gene>
    <name evidence="15" type="primary">dnaC</name>
    <name evidence="15" type="ORF">KOR42_25970</name>
</gene>
<name>A0A5C5WYL8_9PLAN</name>
<comment type="caution">
    <text evidence="15">The sequence shown here is derived from an EMBL/GenBank/DDBJ whole genome shotgun (WGS) entry which is preliminary data.</text>
</comment>
<evidence type="ECO:0000256" key="8">
    <source>
        <dbReference type="ARBA" id="ARBA00023125"/>
    </source>
</evidence>
<dbReference type="PROSITE" id="PS51199">
    <property type="entry name" value="SF4_HELICASE"/>
    <property type="match status" value="1"/>
</dbReference>
<keyword evidence="6 13" id="KW-0347">Helicase</keyword>
<evidence type="ECO:0000256" key="2">
    <source>
        <dbReference type="ARBA" id="ARBA00022515"/>
    </source>
</evidence>
<evidence type="ECO:0000256" key="5">
    <source>
        <dbReference type="ARBA" id="ARBA00022801"/>
    </source>
</evidence>
<dbReference type="NCBIfam" id="TIGR00665">
    <property type="entry name" value="DnaB"/>
    <property type="match status" value="1"/>
</dbReference>
<dbReference type="EC" id="5.6.2.3" evidence="12 13"/>
<dbReference type="EMBL" id="SIHI01000002">
    <property type="protein sequence ID" value="TWT55786.1"/>
    <property type="molecule type" value="Genomic_DNA"/>
</dbReference>
<keyword evidence="7 13" id="KW-0067">ATP-binding</keyword>
<dbReference type="GO" id="GO:0016887">
    <property type="term" value="F:ATP hydrolysis activity"/>
    <property type="evidence" value="ECO:0007669"/>
    <property type="project" value="RHEA"/>
</dbReference>
<dbReference type="CDD" id="cd00984">
    <property type="entry name" value="DnaB_C"/>
    <property type="match status" value="1"/>
</dbReference>
<dbReference type="FunFam" id="1.10.860.10:FF:000001">
    <property type="entry name" value="Replicative DNA helicase"/>
    <property type="match status" value="1"/>
</dbReference>
<dbReference type="Gene3D" id="3.40.50.300">
    <property type="entry name" value="P-loop containing nucleotide triphosphate hydrolases"/>
    <property type="match status" value="1"/>
</dbReference>
<keyword evidence="3 13" id="KW-0235">DNA replication</keyword>
<dbReference type="Pfam" id="PF00772">
    <property type="entry name" value="DnaB"/>
    <property type="match status" value="1"/>
</dbReference>
<comment type="catalytic activity">
    <reaction evidence="11 13">
        <text>ATP + H2O = ADP + phosphate + H(+)</text>
        <dbReference type="Rhea" id="RHEA:13065"/>
        <dbReference type="ChEBI" id="CHEBI:15377"/>
        <dbReference type="ChEBI" id="CHEBI:15378"/>
        <dbReference type="ChEBI" id="CHEBI:30616"/>
        <dbReference type="ChEBI" id="CHEBI:43474"/>
        <dbReference type="ChEBI" id="CHEBI:456216"/>
        <dbReference type="EC" id="5.6.2.3"/>
    </reaction>
</comment>
<dbReference type="Gene3D" id="1.10.860.10">
    <property type="entry name" value="DNAb Helicase, Chain A"/>
    <property type="match status" value="1"/>
</dbReference>
<evidence type="ECO:0000259" key="14">
    <source>
        <dbReference type="PROSITE" id="PS51199"/>
    </source>
</evidence>
<dbReference type="InterPro" id="IPR016136">
    <property type="entry name" value="DNA_helicase_N/primase_C"/>
</dbReference>
<evidence type="ECO:0000256" key="9">
    <source>
        <dbReference type="ARBA" id="ARBA00023235"/>
    </source>
</evidence>